<feature type="chain" id="PRO_5046710172" description="DUF4138 domain-containing protein" evidence="1">
    <location>
        <begin position="21"/>
        <end position="236"/>
    </location>
</feature>
<reference evidence="2 3" key="1">
    <citation type="submission" date="2024-04" db="EMBL/GenBank/DDBJ databases">
        <title>WGS of bacteria from Torrens River.</title>
        <authorList>
            <person name="Wyrsch E.R."/>
            <person name="Drigo B."/>
        </authorList>
    </citation>
    <scope>NUCLEOTIDE SEQUENCE [LARGE SCALE GENOMIC DNA]</scope>
    <source>
        <strain evidence="2 3">TWI391</strain>
    </source>
</reference>
<organism evidence="2 3">
    <name type="scientific">Sphingobacterium kitahiroshimense</name>
    <dbReference type="NCBI Taxonomy" id="470446"/>
    <lineage>
        <taxon>Bacteria</taxon>
        <taxon>Pseudomonadati</taxon>
        <taxon>Bacteroidota</taxon>
        <taxon>Sphingobacteriia</taxon>
        <taxon>Sphingobacteriales</taxon>
        <taxon>Sphingobacteriaceae</taxon>
        <taxon>Sphingobacterium</taxon>
    </lineage>
</organism>
<evidence type="ECO:0008006" key="4">
    <source>
        <dbReference type="Google" id="ProtNLM"/>
    </source>
</evidence>
<accession>A0ABV0BNR2</accession>
<gene>
    <name evidence="2" type="ORF">ABE541_02580</name>
</gene>
<sequence>MNYKSICLLFLLFTFKIISAQQAHYPDKPNIHGMLLMGMETIYAEHLPMFHQPHDYQIILELEFSKADLEQYRTSRLAFPEEFVYTIEPEVFVLPEMVNQTKVFKANVYRGHFERGGFKLLDSISLKIKQVVYYKQFDKDNPRPVDLQYILFGNMKEQFLSHLISRKPDFHEVLSVKLSDVKQMKTDKSYQLLVLKERENRVPFSWSKSKAMILGTKRPVSFINHKQLYVEFGDLE</sequence>
<dbReference type="RefSeq" id="WP_132843385.1">
    <property type="nucleotide sequence ID" value="NZ_JBDJLH010000005.1"/>
</dbReference>
<evidence type="ECO:0000313" key="2">
    <source>
        <dbReference type="EMBL" id="MEN5376137.1"/>
    </source>
</evidence>
<feature type="signal peptide" evidence="1">
    <location>
        <begin position="1"/>
        <end position="20"/>
    </location>
</feature>
<protein>
    <recommendedName>
        <fullName evidence="4">DUF4138 domain-containing protein</fullName>
    </recommendedName>
</protein>
<keyword evidence="1" id="KW-0732">Signal</keyword>
<dbReference type="Proteomes" id="UP001409291">
    <property type="component" value="Unassembled WGS sequence"/>
</dbReference>
<comment type="caution">
    <text evidence="2">The sequence shown here is derived from an EMBL/GenBank/DDBJ whole genome shotgun (WGS) entry which is preliminary data.</text>
</comment>
<name>A0ABV0BNR2_9SPHI</name>
<evidence type="ECO:0000256" key="1">
    <source>
        <dbReference type="SAM" id="SignalP"/>
    </source>
</evidence>
<evidence type="ECO:0000313" key="3">
    <source>
        <dbReference type="Proteomes" id="UP001409291"/>
    </source>
</evidence>
<proteinExistence type="predicted"/>
<dbReference type="EMBL" id="JBDJNQ010000001">
    <property type="protein sequence ID" value="MEN5376137.1"/>
    <property type="molecule type" value="Genomic_DNA"/>
</dbReference>
<keyword evidence="3" id="KW-1185">Reference proteome</keyword>